<dbReference type="Pfam" id="PF13439">
    <property type="entry name" value="Glyco_transf_4"/>
    <property type="match status" value="1"/>
</dbReference>
<keyword evidence="3" id="KW-0808">Transferase</keyword>
<proteinExistence type="predicted"/>
<gene>
    <name evidence="3" type="ORF">RM706_12380</name>
</gene>
<accession>A0ABU3ACD0</accession>
<dbReference type="Pfam" id="PF00534">
    <property type="entry name" value="Glycos_transf_1"/>
    <property type="match status" value="1"/>
</dbReference>
<dbReference type="PANTHER" id="PTHR12526:SF630">
    <property type="entry name" value="GLYCOSYLTRANSFERASE"/>
    <property type="match status" value="1"/>
</dbReference>
<name>A0ABU3ACD0_9FLAO</name>
<feature type="domain" description="Glycosyltransferase subfamily 4-like N-terminal" evidence="2">
    <location>
        <begin position="13"/>
        <end position="172"/>
    </location>
</feature>
<dbReference type="EC" id="2.4.-.-" evidence="3"/>
<evidence type="ECO:0000259" key="2">
    <source>
        <dbReference type="Pfam" id="PF13439"/>
    </source>
</evidence>
<keyword evidence="3" id="KW-0328">Glycosyltransferase</keyword>
<evidence type="ECO:0000313" key="3">
    <source>
        <dbReference type="EMBL" id="MDT0607837.1"/>
    </source>
</evidence>
<dbReference type="PANTHER" id="PTHR12526">
    <property type="entry name" value="GLYCOSYLTRANSFERASE"/>
    <property type="match status" value="1"/>
</dbReference>
<keyword evidence="4" id="KW-1185">Reference proteome</keyword>
<comment type="caution">
    <text evidence="3">The sequence shown here is derived from an EMBL/GenBank/DDBJ whole genome shotgun (WGS) entry which is preliminary data.</text>
</comment>
<dbReference type="RefSeq" id="WP_311351951.1">
    <property type="nucleotide sequence ID" value="NZ_JAVRHR010000002.1"/>
</dbReference>
<reference evidence="3 4" key="1">
    <citation type="submission" date="2023-09" db="EMBL/GenBank/DDBJ databases">
        <authorList>
            <person name="Rey-Velasco X."/>
        </authorList>
    </citation>
    <scope>NUCLEOTIDE SEQUENCE [LARGE SCALE GENOMIC DNA]</scope>
    <source>
        <strain evidence="3 4">F388</strain>
    </source>
</reference>
<evidence type="ECO:0000259" key="1">
    <source>
        <dbReference type="Pfam" id="PF00534"/>
    </source>
</evidence>
<dbReference type="Gene3D" id="3.40.50.2000">
    <property type="entry name" value="Glycogen Phosphorylase B"/>
    <property type="match status" value="2"/>
</dbReference>
<dbReference type="GO" id="GO:0016757">
    <property type="term" value="F:glycosyltransferase activity"/>
    <property type="evidence" value="ECO:0007669"/>
    <property type="project" value="UniProtKB-KW"/>
</dbReference>
<organism evidence="3 4">
    <name type="scientific">Croceitalea rosinachiae</name>
    <dbReference type="NCBI Taxonomy" id="3075596"/>
    <lineage>
        <taxon>Bacteria</taxon>
        <taxon>Pseudomonadati</taxon>
        <taxon>Bacteroidota</taxon>
        <taxon>Flavobacteriia</taxon>
        <taxon>Flavobacteriales</taxon>
        <taxon>Flavobacteriaceae</taxon>
        <taxon>Croceitalea</taxon>
    </lineage>
</organism>
<dbReference type="Proteomes" id="UP001255246">
    <property type="component" value="Unassembled WGS sequence"/>
</dbReference>
<sequence>MKVLHFINSLSAGGAERLLVDLVLRLNKKGIKTDILMIKGGDSPFLEKLSSDMDIKVMELTGKGSVYNPSHILKLNAYFNLYDVVHVHLFPALYWSGIFNFFKKKNFHLVFTEHNTTNRRREISLFKFFDKLIYGRYDRIITISNSVDETLKSHLVNHHSKIVKIYNGIDLDEIAVAKPYGKNEIGCKESDVLIMQVSSFTPQKDQSTLIKSLQHLPDQFKLVLVGGGPLKAENLDYVKKQDLSERVIFLGIRNDVPRLLKTVDVVVLSSLFEGLSLASVEGLASGKPFISSNVPGLTEVVENAGLMFQSKNHKELAQLIQSLIDNREFYMKTVAKCQERAKMYDIRFMTNNYIRLYKELSFKKKKL</sequence>
<dbReference type="EMBL" id="JAVRHR010000002">
    <property type="protein sequence ID" value="MDT0607837.1"/>
    <property type="molecule type" value="Genomic_DNA"/>
</dbReference>
<protein>
    <submittedName>
        <fullName evidence="3">Glycosyltransferase</fullName>
        <ecNumber evidence="3">2.4.-.-</ecNumber>
    </submittedName>
</protein>
<dbReference type="SUPFAM" id="SSF53756">
    <property type="entry name" value="UDP-Glycosyltransferase/glycogen phosphorylase"/>
    <property type="match status" value="1"/>
</dbReference>
<feature type="domain" description="Glycosyl transferase family 1" evidence="1">
    <location>
        <begin position="185"/>
        <end position="339"/>
    </location>
</feature>
<dbReference type="InterPro" id="IPR028098">
    <property type="entry name" value="Glyco_trans_4-like_N"/>
</dbReference>
<evidence type="ECO:0000313" key="4">
    <source>
        <dbReference type="Proteomes" id="UP001255246"/>
    </source>
</evidence>
<dbReference type="CDD" id="cd03811">
    <property type="entry name" value="GT4_GT28_WabH-like"/>
    <property type="match status" value="1"/>
</dbReference>
<dbReference type="InterPro" id="IPR001296">
    <property type="entry name" value="Glyco_trans_1"/>
</dbReference>